<sequence length="1666" mass="180735">MKKISLLLFIFLSISCFAQFSKTHYIPPLSGSNSVAAQDQYLYISTPSLTPVKVKINAIGIKITNISVSQNNPYVYNVGSGTDTQLMASSGFLNTTLSDKGFIIEAESLVYVAARVSAGNYNQAGSLVSKGLSALGKEFRVGAFTNTETTNSSPARYTFLSILATENNTLVEFKDIKPGVSLMNNPTAGNTPASVTLNKGQSYILATEDNRIANKDGLIGALVQSNKPIALNCGSFGGTNGDANNNLDLGFDQIVPIENIRNKDTDETKYIFVRGYGIDLTERPLLVAHEDNTEVFINEISTTTLNSGQYLAIDGSLYGSNGNMYVRTTKPAFAYQSVGGQSQANQNLFFVPPLNCSTPSIVNNIPMIEQIGSISFTTNSGLNIVTETGSTLQIGIDGTNYPISSLPSGVSVTLQAVIANPAFEVYSITGLRGNIAVFSNKQVYVSYFGSSGFATYGGYYSGFDVKPEIISEIKVGATSSCIPDVILKISSLTSYDSFEWYKNDEIIPGEISNSYTPTEPGFYQVKGTNSNCGTFVFSDKIPVSDCPTDLDNDKVYDNIDLDNDNDGILNCTESYGNQNIDISNSNAGNIILNTYSNSFTGETTTTGKDLFKGTFSGSSGGSFISEIQAGKENSVTYTMTFAQPISIGIEYVSTANVSDLLNDNAEYVINSDINKTITVLNPDNQLLIDINYDGIYETGITEYSSFEIRFRINSSTPLAAGTGTFKFLTYLANTIRFTHKNLSETEPNKSTLKFFATCIPKDSEGDGIPDQLDIDSDNDGIQDTIEAQVSATVAISNTDTNNDGLDNAFGLGFTPVDSDNDGILDYLDLDSDNDGIRDSVETENDLDTDGIRNYRDLDSDKDVCSDVIEAGFTDADGDGKFGNSPITVDVNGLVSGAPYTVPNPNYLISAPIVITQQPAVAPTCELQNVTITLIDNGGNTYQWQLSNDGTTWNDVLDNATYSGSKTNTLTITNVSNAMNGYKYRVLLSKTGNSCGLTSEEATLTVYVLPVVNNITIIQCGADLLGYSTFNLTVKNNEISTDFTNETFTYYKTSAGANTADPAELINTPLAFTNTTPFTMPVWTRVVNSNGCFRTAQITLKVLVTQIPIIFNRAFEVCDDLLDSNGANNDNNDKRDGVSSFDFSSVTTDIKTMLPATGNYSITYYRNQADALAELNAITDISNYRNIGYPNTQIIWGRVDSDIDNACFGLGPYVNLTVEKLPFANPISIPRQCDDNQDGIFTFNTATLETTLLGTNQTFPVTVAYFDAANNPLKDANGVMITSPFPATFTSTSQIIKAVVSNTTLLKCFDETTIQFIVDDLPEAFPIPVSLTTICDDESDPLTQDGKLGFDTSTFLSTILKGQTSMTVKYFDQNGNALPSPLPNPFITSSQNVKAIVENSINTSCFAELIISFVIDPLPNISLNTDGSEDELVCTNDPTFYVQLDAGIQDGSPISDYTYIWSKDGAILIGKTDYTLDVNEAGLYTVEVLNSEGCGRIRTIKVTPSDVAHIQSIAIVDMTDINTVTVNVTGTGIYEYSLDDLYGPYQDSNFFDNVPAGIHDVFINDKNGCRPVTTTTIAVVGMPKFFTPNNDGYNDYWSVKGVTANFNANSIIYIFNRYGKLLKQWIPSRSEGWDGTFNGTLLPADDYWYTIKLEDGREAKGHFSLKR</sequence>
<feature type="signal peptide" evidence="1">
    <location>
        <begin position="1"/>
        <end position="18"/>
    </location>
</feature>
<evidence type="ECO:0000259" key="2">
    <source>
        <dbReference type="Pfam" id="PF17517"/>
    </source>
</evidence>
<dbReference type="NCBIfam" id="TIGR04131">
    <property type="entry name" value="Bac_Flav_CTERM"/>
    <property type="match status" value="1"/>
</dbReference>
<accession>A0A553CN30</accession>
<evidence type="ECO:0000313" key="3">
    <source>
        <dbReference type="EMBL" id="TRX21998.1"/>
    </source>
</evidence>
<dbReference type="InterPro" id="IPR026341">
    <property type="entry name" value="T9SS_type_B"/>
</dbReference>
<protein>
    <submittedName>
        <fullName evidence="3">T9SS type B sorting domain-containing protein</fullName>
    </submittedName>
</protein>
<dbReference type="InterPro" id="IPR028974">
    <property type="entry name" value="TSP_type-3_rpt"/>
</dbReference>
<name>A0A553CN30_9FLAO</name>
<organism evidence="3 4">
    <name type="scientific">Flavobacterium franklandianum</name>
    <dbReference type="NCBI Taxonomy" id="2594430"/>
    <lineage>
        <taxon>Bacteria</taxon>
        <taxon>Pseudomonadati</taxon>
        <taxon>Bacteroidota</taxon>
        <taxon>Flavobacteriia</taxon>
        <taxon>Flavobacteriales</taxon>
        <taxon>Flavobacteriaceae</taxon>
        <taxon>Flavobacterium</taxon>
    </lineage>
</organism>
<dbReference type="GO" id="GO:0005509">
    <property type="term" value="F:calcium ion binding"/>
    <property type="evidence" value="ECO:0007669"/>
    <property type="project" value="InterPro"/>
</dbReference>
<dbReference type="Pfam" id="PF13585">
    <property type="entry name" value="CHU_C"/>
    <property type="match status" value="1"/>
</dbReference>
<dbReference type="Pfam" id="PF17517">
    <property type="entry name" value="IgGFc_binding"/>
    <property type="match status" value="1"/>
</dbReference>
<gene>
    <name evidence="3" type="ORF">FNW17_04810</name>
</gene>
<dbReference type="EMBL" id="VJZR01000003">
    <property type="protein sequence ID" value="TRX21998.1"/>
    <property type="molecule type" value="Genomic_DNA"/>
</dbReference>
<dbReference type="Proteomes" id="UP000318585">
    <property type="component" value="Unassembled WGS sequence"/>
</dbReference>
<proteinExistence type="predicted"/>
<keyword evidence="4" id="KW-1185">Reference proteome</keyword>
<feature type="domain" description="IgGFc-binding protein N-terminal" evidence="2">
    <location>
        <begin position="132"/>
        <end position="449"/>
    </location>
</feature>
<dbReference type="RefSeq" id="WP_144071014.1">
    <property type="nucleotide sequence ID" value="NZ_VJZR01000003.1"/>
</dbReference>
<evidence type="ECO:0000256" key="1">
    <source>
        <dbReference type="SAM" id="SignalP"/>
    </source>
</evidence>
<keyword evidence="1" id="KW-0732">Signal</keyword>
<reference evidence="3 4" key="1">
    <citation type="submission" date="2019-07" db="EMBL/GenBank/DDBJ databases">
        <title>Novel species of Flavobacterium.</title>
        <authorList>
            <person name="Liu Q."/>
            <person name="Xin Y.-H."/>
        </authorList>
    </citation>
    <scope>NUCLEOTIDE SEQUENCE [LARGE SCALE GENOMIC DNA]</scope>
    <source>
        <strain evidence="3 4">LB3P56</strain>
    </source>
</reference>
<evidence type="ECO:0000313" key="4">
    <source>
        <dbReference type="Proteomes" id="UP000318585"/>
    </source>
</evidence>
<dbReference type="PROSITE" id="PS51257">
    <property type="entry name" value="PROKAR_LIPOPROTEIN"/>
    <property type="match status" value="1"/>
</dbReference>
<feature type="chain" id="PRO_5021983240" evidence="1">
    <location>
        <begin position="19"/>
        <end position="1666"/>
    </location>
</feature>
<comment type="caution">
    <text evidence="3">The sequence shown here is derived from an EMBL/GenBank/DDBJ whole genome shotgun (WGS) entry which is preliminary data.</text>
</comment>
<dbReference type="SUPFAM" id="SSF103647">
    <property type="entry name" value="TSP type-3 repeat"/>
    <property type="match status" value="1"/>
</dbReference>
<dbReference type="OrthoDB" id="9765926at2"/>
<dbReference type="InterPro" id="IPR035234">
    <property type="entry name" value="IgGFc-bd_N"/>
</dbReference>